<organism evidence="2 3">
    <name type="scientific">Dyella soli</name>
    <dbReference type="NCBI Taxonomy" id="522319"/>
    <lineage>
        <taxon>Bacteria</taxon>
        <taxon>Pseudomonadati</taxon>
        <taxon>Pseudomonadota</taxon>
        <taxon>Gammaproteobacteria</taxon>
        <taxon>Lysobacterales</taxon>
        <taxon>Rhodanobacteraceae</taxon>
        <taxon>Dyella</taxon>
    </lineage>
</organism>
<feature type="signal peptide" evidence="1">
    <location>
        <begin position="1"/>
        <end position="25"/>
    </location>
</feature>
<gene>
    <name evidence="2" type="ORF">EZM97_00290</name>
</gene>
<protein>
    <submittedName>
        <fullName evidence="2">Uncharacterized protein</fullName>
    </submittedName>
</protein>
<sequence length="162" mass="17865">MRPWKRYAGFSLWLALATLSSAGHATCWESGEGATAVYRDPTVATEFKDAPYVLTGRVLSARHIATPDDPEGVEWTVYTIRVLETFKGKAQPTIRLVSENTSARFDMDIGASYLLFVRHVDTREMAGKERLPADFVDNCGNSALVKDAGQAIRTVRRLSTGP</sequence>
<evidence type="ECO:0000313" key="3">
    <source>
        <dbReference type="Proteomes" id="UP000291822"/>
    </source>
</evidence>
<dbReference type="Gene3D" id="2.40.50.120">
    <property type="match status" value="1"/>
</dbReference>
<dbReference type="InterPro" id="IPR008993">
    <property type="entry name" value="TIMP-like_OB-fold"/>
</dbReference>
<dbReference type="Proteomes" id="UP000291822">
    <property type="component" value="Unassembled WGS sequence"/>
</dbReference>
<feature type="chain" id="PRO_5020754025" evidence="1">
    <location>
        <begin position="26"/>
        <end position="162"/>
    </location>
</feature>
<comment type="caution">
    <text evidence="2">The sequence shown here is derived from an EMBL/GenBank/DDBJ whole genome shotgun (WGS) entry which is preliminary data.</text>
</comment>
<reference evidence="2 3" key="1">
    <citation type="submission" date="2019-02" db="EMBL/GenBank/DDBJ databases">
        <title>Dyella amyloliquefaciens sp. nov., isolated from forest soil.</title>
        <authorList>
            <person name="Gao Z.-H."/>
            <person name="Qiu L.-H."/>
        </authorList>
    </citation>
    <scope>NUCLEOTIDE SEQUENCE [LARGE SCALE GENOMIC DNA]</scope>
    <source>
        <strain evidence="2 3">KACC 12747</strain>
    </source>
</reference>
<dbReference type="EMBL" id="SJTG01000001">
    <property type="protein sequence ID" value="TCI11847.1"/>
    <property type="molecule type" value="Genomic_DNA"/>
</dbReference>
<name>A0A4V2NM40_9GAMM</name>
<accession>A0A4V2NM40</accession>
<keyword evidence="1" id="KW-0732">Signal</keyword>
<evidence type="ECO:0000313" key="2">
    <source>
        <dbReference type="EMBL" id="TCI11847.1"/>
    </source>
</evidence>
<keyword evidence="3" id="KW-1185">Reference proteome</keyword>
<evidence type="ECO:0000256" key="1">
    <source>
        <dbReference type="SAM" id="SignalP"/>
    </source>
</evidence>
<dbReference type="AlphaFoldDB" id="A0A4V2NM40"/>
<proteinExistence type="predicted"/>
<dbReference type="SUPFAM" id="SSF50242">
    <property type="entry name" value="TIMP-like"/>
    <property type="match status" value="1"/>
</dbReference>
<dbReference type="RefSeq" id="WP_131151373.1">
    <property type="nucleotide sequence ID" value="NZ_SJTG01000001.1"/>
</dbReference>